<reference evidence="2" key="1">
    <citation type="journal article" date="2022" name="Mol. Ecol. Resour.">
        <title>The genomes of chicory, endive, great burdock and yacon provide insights into Asteraceae palaeo-polyploidization history and plant inulin production.</title>
        <authorList>
            <person name="Fan W."/>
            <person name="Wang S."/>
            <person name="Wang H."/>
            <person name="Wang A."/>
            <person name="Jiang F."/>
            <person name="Liu H."/>
            <person name="Zhao H."/>
            <person name="Xu D."/>
            <person name="Zhang Y."/>
        </authorList>
    </citation>
    <scope>NUCLEOTIDE SEQUENCE [LARGE SCALE GENOMIC DNA]</scope>
    <source>
        <strain evidence="2">cv. Yunnan</strain>
    </source>
</reference>
<comment type="caution">
    <text evidence="1">The sequence shown here is derived from an EMBL/GenBank/DDBJ whole genome shotgun (WGS) entry which is preliminary data.</text>
</comment>
<sequence length="219" mass="24281">MKMKRCELCKSTARVYCDSDRASLCWTCDAKVHSANFLVARHSRILLCEVCQCLTPWTASGEKLWPSTASSCERCDEGVGGNNGESDNADGDEIDNQGVPRSWTSLPPTASSSSSEGVFAEDRGGLRKRKNRNFADYSHEDEIDSSSVNINYNTPSATMPEQAIEDETGSFASTVSSSVRTDDDMKKPRGRNTIYVEYMHAPVLRRGKSRRTVEFDLNL</sequence>
<evidence type="ECO:0000313" key="2">
    <source>
        <dbReference type="Proteomes" id="UP001056120"/>
    </source>
</evidence>
<accession>A0ACB9DEV2</accession>
<gene>
    <name evidence="1" type="ORF">L1987_58150</name>
</gene>
<proteinExistence type="predicted"/>
<organism evidence="1 2">
    <name type="scientific">Smallanthus sonchifolius</name>
    <dbReference type="NCBI Taxonomy" id="185202"/>
    <lineage>
        <taxon>Eukaryota</taxon>
        <taxon>Viridiplantae</taxon>
        <taxon>Streptophyta</taxon>
        <taxon>Embryophyta</taxon>
        <taxon>Tracheophyta</taxon>
        <taxon>Spermatophyta</taxon>
        <taxon>Magnoliopsida</taxon>
        <taxon>eudicotyledons</taxon>
        <taxon>Gunneridae</taxon>
        <taxon>Pentapetalae</taxon>
        <taxon>asterids</taxon>
        <taxon>campanulids</taxon>
        <taxon>Asterales</taxon>
        <taxon>Asteraceae</taxon>
        <taxon>Asteroideae</taxon>
        <taxon>Heliantheae alliance</taxon>
        <taxon>Millerieae</taxon>
        <taxon>Smallanthus</taxon>
    </lineage>
</organism>
<keyword evidence="2" id="KW-1185">Reference proteome</keyword>
<dbReference type="Proteomes" id="UP001056120">
    <property type="component" value="Linkage Group LG19"/>
</dbReference>
<evidence type="ECO:0000313" key="1">
    <source>
        <dbReference type="EMBL" id="KAI3745050.1"/>
    </source>
</evidence>
<name>A0ACB9DEV2_9ASTR</name>
<dbReference type="EMBL" id="CM042036">
    <property type="protein sequence ID" value="KAI3745050.1"/>
    <property type="molecule type" value="Genomic_DNA"/>
</dbReference>
<protein>
    <submittedName>
        <fullName evidence="1">Uncharacterized protein</fullName>
    </submittedName>
</protein>
<reference evidence="1 2" key="2">
    <citation type="journal article" date="2022" name="Mol. Ecol. Resour.">
        <title>The genomes of chicory, endive, great burdock and yacon provide insights into Asteraceae paleo-polyploidization history and plant inulin production.</title>
        <authorList>
            <person name="Fan W."/>
            <person name="Wang S."/>
            <person name="Wang H."/>
            <person name="Wang A."/>
            <person name="Jiang F."/>
            <person name="Liu H."/>
            <person name="Zhao H."/>
            <person name="Xu D."/>
            <person name="Zhang Y."/>
        </authorList>
    </citation>
    <scope>NUCLEOTIDE SEQUENCE [LARGE SCALE GENOMIC DNA]</scope>
    <source>
        <strain evidence="2">cv. Yunnan</strain>
        <tissue evidence="1">Leaves</tissue>
    </source>
</reference>